<feature type="binding site" evidence="15">
    <location>
        <position position="175"/>
    </location>
    <ligand>
        <name>Zn(2+)</name>
        <dbReference type="ChEBI" id="CHEBI:29105"/>
        <label>1</label>
    </ligand>
</feature>
<evidence type="ECO:0000256" key="1">
    <source>
        <dbReference type="ARBA" id="ARBA00005130"/>
    </source>
</evidence>
<dbReference type="InterPro" id="IPR036264">
    <property type="entry name" value="Bact_exopeptidase_dim_dom"/>
</dbReference>
<dbReference type="RefSeq" id="WP_070115584.1">
    <property type="nucleotide sequence ID" value="NZ_MASR01000001.1"/>
</dbReference>
<dbReference type="GO" id="GO:0050897">
    <property type="term" value="F:cobalt ion binding"/>
    <property type="evidence" value="ECO:0007669"/>
    <property type="project" value="UniProtKB-UniRule"/>
</dbReference>
<comment type="function">
    <text evidence="15">Catalyzes the hydrolysis of N-succinyl-L,L-diaminopimelic acid (SDAP), forming succinate and LL-2,6-diaminopimelate (DAP), an intermediate involved in the bacterial biosynthesis of lysine and meso-diaminopimelic acid, an essential component of bacterial cell walls.</text>
</comment>
<evidence type="ECO:0000256" key="15">
    <source>
        <dbReference type="HAMAP-Rule" id="MF_01690"/>
    </source>
</evidence>
<dbReference type="InterPro" id="IPR002933">
    <property type="entry name" value="Peptidase_M20"/>
</dbReference>
<evidence type="ECO:0000256" key="13">
    <source>
        <dbReference type="ARBA" id="ARBA00031891"/>
    </source>
</evidence>
<comment type="subunit">
    <text evidence="3 15">Homodimer.</text>
</comment>
<comment type="similarity">
    <text evidence="2 15">Belongs to the peptidase M20A family. DapE subfamily.</text>
</comment>
<dbReference type="GO" id="GO:0008270">
    <property type="term" value="F:zinc ion binding"/>
    <property type="evidence" value="ECO:0007669"/>
    <property type="project" value="UniProtKB-UniRule"/>
</dbReference>
<dbReference type="GO" id="GO:0009014">
    <property type="term" value="F:succinyl-diaminopimelate desuccinylase activity"/>
    <property type="evidence" value="ECO:0007669"/>
    <property type="project" value="UniProtKB-UniRule"/>
</dbReference>
<dbReference type="AlphaFoldDB" id="A0A1E8CHL2"/>
<dbReference type="SUPFAM" id="SSF55031">
    <property type="entry name" value="Bacterial exopeptidase dimerisation domain"/>
    <property type="match status" value="1"/>
</dbReference>
<evidence type="ECO:0000256" key="10">
    <source>
        <dbReference type="ARBA" id="ARBA00022915"/>
    </source>
</evidence>
<dbReference type="Pfam" id="PF01546">
    <property type="entry name" value="Peptidase_M20"/>
    <property type="match status" value="1"/>
</dbReference>
<keyword evidence="18" id="KW-1185">Reference proteome</keyword>
<evidence type="ECO:0000256" key="12">
    <source>
        <dbReference type="ARBA" id="ARBA00023285"/>
    </source>
</evidence>
<dbReference type="NCBIfam" id="NF009557">
    <property type="entry name" value="PRK13009.1"/>
    <property type="match status" value="1"/>
</dbReference>
<reference evidence="18" key="1">
    <citation type="submission" date="2016-07" db="EMBL/GenBank/DDBJ databases">
        <authorList>
            <person name="Florea S."/>
            <person name="Webb J.S."/>
            <person name="Jaromczyk J."/>
            <person name="Schardl C.L."/>
        </authorList>
    </citation>
    <scope>NUCLEOTIDE SEQUENCE [LARGE SCALE GENOMIC DNA]</scope>
    <source>
        <strain evidence="18">KCTC 42131</strain>
    </source>
</reference>
<feature type="domain" description="Peptidase M20 dimerisation" evidence="16">
    <location>
        <begin position="188"/>
        <end position="295"/>
    </location>
</feature>
<dbReference type="GO" id="GO:0006526">
    <property type="term" value="P:L-arginine biosynthetic process"/>
    <property type="evidence" value="ECO:0007669"/>
    <property type="project" value="TreeGrafter"/>
</dbReference>
<evidence type="ECO:0000256" key="4">
    <source>
        <dbReference type="ARBA" id="ARBA00011921"/>
    </source>
</evidence>
<keyword evidence="7 15" id="KW-0479">Metal-binding</keyword>
<dbReference type="GO" id="GO:0019877">
    <property type="term" value="P:diaminopimelate biosynthetic process"/>
    <property type="evidence" value="ECO:0007669"/>
    <property type="project" value="UniProtKB-UniRule"/>
</dbReference>
<dbReference type="SUPFAM" id="SSF53187">
    <property type="entry name" value="Zn-dependent exopeptidases"/>
    <property type="match status" value="1"/>
</dbReference>
<dbReference type="UniPathway" id="UPA00034">
    <property type="reaction ID" value="UER00021"/>
</dbReference>
<keyword evidence="8 15" id="KW-0378">Hydrolase</keyword>
<dbReference type="EMBL" id="MASR01000001">
    <property type="protein sequence ID" value="OFE11960.1"/>
    <property type="molecule type" value="Genomic_DNA"/>
</dbReference>
<sequence>MSQTLEDQHLTPTTELAVQLLKIASITPDDKGCNQLMMDRLQAIGFKCEVMQFGNVNNFWARLGDSGSVLCFAGHTDVVPTGPEENWQSPPFTPTLRDGLLYARGAADMKGSLAAMITACENFVARCQADKIEPAGSIAFLITGDEEGAAINGTRKVIEALEARNEKITWCIVGEPSSTETLGDVVKIGRRGSLHGLLTVRGIQGHVAYPHLAKNPIHQAMAPLDSLARETWDDGNAAFPPTTFQISNIQSGTGADNVIPGVMTAAFNFRFSTELTETDIRQRTESILNTHDIDYKVEWKLSGLPFLTSSQHLIQAVTDSVHEVNGVVTQASTSGGTSDGRFIAPTGAEVVELGPCNATIHKIDEHVRLTDLDDLSLMYEGVMRRLLLDG</sequence>
<keyword evidence="11 15" id="KW-0457">Lysine biosynthesis</keyword>
<feature type="active site" evidence="15">
    <location>
        <position position="77"/>
    </location>
</feature>
<evidence type="ECO:0000256" key="9">
    <source>
        <dbReference type="ARBA" id="ARBA00022833"/>
    </source>
</evidence>
<evidence type="ECO:0000256" key="3">
    <source>
        <dbReference type="ARBA" id="ARBA00011738"/>
    </source>
</evidence>
<dbReference type="FunFam" id="3.40.630.10:FF:000005">
    <property type="entry name" value="Succinyl-diaminopimelate desuccinylase"/>
    <property type="match status" value="1"/>
</dbReference>
<accession>A0A1E8CHL2</accession>
<dbReference type="OrthoDB" id="9809784at2"/>
<dbReference type="InterPro" id="IPR011650">
    <property type="entry name" value="Peptidase_M20_dimer"/>
</dbReference>
<evidence type="ECO:0000256" key="8">
    <source>
        <dbReference type="ARBA" id="ARBA00022801"/>
    </source>
</evidence>
<keyword evidence="6 15" id="KW-0028">Amino-acid biosynthesis</keyword>
<evidence type="ECO:0000256" key="14">
    <source>
        <dbReference type="ARBA" id="ARBA00051301"/>
    </source>
</evidence>
<feature type="active site" description="Proton acceptor" evidence="15">
    <location>
        <position position="146"/>
    </location>
</feature>
<evidence type="ECO:0000256" key="5">
    <source>
        <dbReference type="ARBA" id="ARBA00022391"/>
    </source>
</evidence>
<feature type="binding site" evidence="15">
    <location>
        <position position="75"/>
    </location>
    <ligand>
        <name>Zn(2+)</name>
        <dbReference type="ChEBI" id="CHEBI:29105"/>
        <label>1</label>
    </ligand>
</feature>
<gene>
    <name evidence="15" type="primary">dapE</name>
    <name evidence="17" type="ORF">PHACT_01380</name>
</gene>
<proteinExistence type="inferred from homology"/>
<feature type="binding site" evidence="15">
    <location>
        <position position="108"/>
    </location>
    <ligand>
        <name>Zn(2+)</name>
        <dbReference type="ChEBI" id="CHEBI:29105"/>
        <label>1</label>
    </ligand>
</feature>
<comment type="pathway">
    <text evidence="1 15">Amino-acid biosynthesis; L-lysine biosynthesis via DAP pathway; LL-2,6-diaminopimelate from (S)-tetrahydrodipicolinate (succinylase route): step 3/3.</text>
</comment>
<dbReference type="PANTHER" id="PTHR43808">
    <property type="entry name" value="ACETYLORNITHINE DEACETYLASE"/>
    <property type="match status" value="1"/>
</dbReference>
<keyword evidence="12 15" id="KW-0170">Cobalt</keyword>
<evidence type="ECO:0000259" key="16">
    <source>
        <dbReference type="Pfam" id="PF07687"/>
    </source>
</evidence>
<evidence type="ECO:0000256" key="2">
    <source>
        <dbReference type="ARBA" id="ARBA00006746"/>
    </source>
</evidence>
<dbReference type="Proteomes" id="UP000175669">
    <property type="component" value="Unassembled WGS sequence"/>
</dbReference>
<dbReference type="InterPro" id="IPR050072">
    <property type="entry name" value="Peptidase_M20A"/>
</dbReference>
<protein>
    <recommendedName>
        <fullName evidence="5 15">Succinyl-diaminopimelate desuccinylase</fullName>
        <shortName evidence="15">SDAP desuccinylase</shortName>
        <ecNumber evidence="4 15">3.5.1.18</ecNumber>
    </recommendedName>
    <alternativeName>
        <fullName evidence="13 15">N-succinyl-LL-2,6-diaminoheptanedioate amidohydrolase</fullName>
    </alternativeName>
</protein>
<dbReference type="GO" id="GO:0008777">
    <property type="term" value="F:acetylornithine deacetylase activity"/>
    <property type="evidence" value="ECO:0007669"/>
    <property type="project" value="TreeGrafter"/>
</dbReference>
<dbReference type="NCBIfam" id="TIGR01246">
    <property type="entry name" value="dapE_proteo"/>
    <property type="match status" value="1"/>
</dbReference>
<comment type="catalytic activity">
    <reaction evidence="14 15">
        <text>N-succinyl-(2S,6S)-2,6-diaminopimelate + H2O = (2S,6S)-2,6-diaminopimelate + succinate</text>
        <dbReference type="Rhea" id="RHEA:22608"/>
        <dbReference type="ChEBI" id="CHEBI:15377"/>
        <dbReference type="ChEBI" id="CHEBI:30031"/>
        <dbReference type="ChEBI" id="CHEBI:57609"/>
        <dbReference type="ChEBI" id="CHEBI:58087"/>
        <dbReference type="EC" id="3.5.1.18"/>
    </reaction>
</comment>
<dbReference type="GO" id="GO:0009089">
    <property type="term" value="P:lysine biosynthetic process via diaminopimelate"/>
    <property type="evidence" value="ECO:0007669"/>
    <property type="project" value="UniProtKB-UniRule"/>
</dbReference>
<evidence type="ECO:0000256" key="11">
    <source>
        <dbReference type="ARBA" id="ARBA00023154"/>
    </source>
</evidence>
<dbReference type="Pfam" id="PF07687">
    <property type="entry name" value="M20_dimer"/>
    <property type="match status" value="1"/>
</dbReference>
<dbReference type="EC" id="3.5.1.18" evidence="4 15"/>
<evidence type="ECO:0000256" key="7">
    <source>
        <dbReference type="ARBA" id="ARBA00022723"/>
    </source>
</evidence>
<dbReference type="HAMAP" id="MF_01690">
    <property type="entry name" value="DapE"/>
    <property type="match status" value="1"/>
</dbReference>
<feature type="binding site" evidence="15">
    <location>
        <position position="147"/>
    </location>
    <ligand>
        <name>Zn(2+)</name>
        <dbReference type="ChEBI" id="CHEBI:29105"/>
        <label>2</label>
    </ligand>
</feature>
<dbReference type="InterPro" id="IPR005941">
    <property type="entry name" value="DapE_proteobac"/>
</dbReference>
<name>A0A1E8CHL2_9GAMM</name>
<dbReference type="PANTHER" id="PTHR43808:SF31">
    <property type="entry name" value="N-ACETYL-L-CITRULLINE DEACETYLASE"/>
    <property type="match status" value="1"/>
</dbReference>
<dbReference type="Gene3D" id="3.40.630.10">
    <property type="entry name" value="Zn peptidases"/>
    <property type="match status" value="2"/>
</dbReference>
<keyword evidence="9 15" id="KW-0862">Zinc</keyword>
<keyword evidence="10 15" id="KW-0220">Diaminopimelate biosynthesis</keyword>
<evidence type="ECO:0000313" key="17">
    <source>
        <dbReference type="EMBL" id="OFE11960.1"/>
    </source>
</evidence>
<feature type="binding site" evidence="15">
    <location>
        <position position="361"/>
    </location>
    <ligand>
        <name>Zn(2+)</name>
        <dbReference type="ChEBI" id="CHEBI:29105"/>
        <label>2</label>
    </ligand>
</feature>
<organism evidence="17 18">
    <name type="scientific">Pseudohongiella acticola</name>
    <dbReference type="NCBI Taxonomy" id="1524254"/>
    <lineage>
        <taxon>Bacteria</taxon>
        <taxon>Pseudomonadati</taxon>
        <taxon>Pseudomonadota</taxon>
        <taxon>Gammaproteobacteria</taxon>
        <taxon>Pseudomonadales</taxon>
        <taxon>Pseudohongiellaceae</taxon>
        <taxon>Pseudohongiella</taxon>
    </lineage>
</organism>
<evidence type="ECO:0000313" key="18">
    <source>
        <dbReference type="Proteomes" id="UP000175669"/>
    </source>
</evidence>
<feature type="binding site" evidence="15">
    <location>
        <position position="108"/>
    </location>
    <ligand>
        <name>Zn(2+)</name>
        <dbReference type="ChEBI" id="CHEBI:29105"/>
        <label>2</label>
    </ligand>
</feature>
<comment type="caution">
    <text evidence="17">The sequence shown here is derived from an EMBL/GenBank/DDBJ whole genome shotgun (WGS) entry which is preliminary data.</text>
</comment>
<dbReference type="STRING" id="1524254.PHACT_01380"/>
<comment type="cofactor">
    <cofactor evidence="15">
        <name>Zn(2+)</name>
        <dbReference type="ChEBI" id="CHEBI:29105"/>
    </cofactor>
    <cofactor evidence="15">
        <name>Co(2+)</name>
        <dbReference type="ChEBI" id="CHEBI:48828"/>
    </cofactor>
    <text evidence="15">Binds 2 Zn(2+) or Co(2+) ions per subunit.</text>
</comment>
<dbReference type="CDD" id="cd03891">
    <property type="entry name" value="M20_DapE_proteobac"/>
    <property type="match status" value="1"/>
</dbReference>
<evidence type="ECO:0000256" key="6">
    <source>
        <dbReference type="ARBA" id="ARBA00022605"/>
    </source>
</evidence>